<evidence type="ECO:0000313" key="5">
    <source>
        <dbReference type="Proteomes" id="UP000537825"/>
    </source>
</evidence>
<feature type="chain" id="PRO_5031038488" evidence="2">
    <location>
        <begin position="21"/>
        <end position="581"/>
    </location>
</feature>
<name>A0A7X4Y5F9_9BACT</name>
<dbReference type="AlphaFoldDB" id="A0A7X4Y5F9"/>
<dbReference type="InterPro" id="IPR008969">
    <property type="entry name" value="CarboxyPept-like_regulatory"/>
</dbReference>
<dbReference type="Pfam" id="PF13600">
    <property type="entry name" value="DUF4140"/>
    <property type="match status" value="1"/>
</dbReference>
<dbReference type="SUPFAM" id="SSF49464">
    <property type="entry name" value="Carboxypeptidase regulatory domain-like"/>
    <property type="match status" value="1"/>
</dbReference>
<feature type="domain" description="DUF4140" evidence="3">
    <location>
        <begin position="25"/>
        <end position="88"/>
    </location>
</feature>
<accession>A0A7X4Y5F9</accession>
<dbReference type="Proteomes" id="UP000537825">
    <property type="component" value="Unassembled WGS sequence"/>
</dbReference>
<keyword evidence="2" id="KW-0732">Signal</keyword>
<evidence type="ECO:0000259" key="3">
    <source>
        <dbReference type="Pfam" id="PF13600"/>
    </source>
</evidence>
<evidence type="ECO:0000256" key="1">
    <source>
        <dbReference type="SAM" id="MobiDB-lite"/>
    </source>
</evidence>
<sequence>MVLMGLGMLLVGVMGVAVEAEDTTVTVYKDRTLVERTTTVNLAGTERVVWPLLTGDVEPTAVRVEAEGAEVQQFEVRPTYVPAFTAEQARAAMDAVAPPAPPGTERAYDAKREDARVALTVLASKPSPPALEVTATLKGEGAVKVVLRHFLPKASVHYRVALAVQDPPSQVEATFQGQILQRTGTDWKDALVQLDVNQGAPSFESLRPLPVVLQQPDALEEEALLRRQMFERGGWSTLPVWSAKALQQRAAPVSLSGRVVDVNTGAPLKDTVVSVLTSRLQTEEVFAFTDVRGEYHLSNLPPAPAGYRLRFGREGASVQLYEAVAAPAGATMRFDEQLWTGAGPNPEPSSPLTYGCYIGNSPQELAYIDFMVAGVGPTELLPIPPPRDFAREGDTSQKDPMPPGRLVAPGRHTLRDGTSPRVPLITEHWPMTLHRQVFPAQDPATYLIAEVRPSSLGELVMYRYVHPLVDGKPRTLLKLTPLRPDNTFTLPLGTDPKVQVVRTVQRAPVQWNAREVHDVTVQVPNPYPVPMSVRVLDTWPQGSRLVRATPGAQRDDTTRGLTWDLKVPPSSTGTVSFQYSR</sequence>
<feature type="signal peptide" evidence="2">
    <location>
        <begin position="1"/>
        <end position="20"/>
    </location>
</feature>
<keyword evidence="5" id="KW-1185">Reference proteome</keyword>
<dbReference type="EMBL" id="JAAAPK010000001">
    <property type="protein sequence ID" value="NBC38965.1"/>
    <property type="molecule type" value="Genomic_DNA"/>
</dbReference>
<proteinExistence type="predicted"/>
<organism evidence="4 5">
    <name type="scientific">Corallococcus exiguus</name>
    <dbReference type="NCBI Taxonomy" id="83462"/>
    <lineage>
        <taxon>Bacteria</taxon>
        <taxon>Pseudomonadati</taxon>
        <taxon>Myxococcota</taxon>
        <taxon>Myxococcia</taxon>
        <taxon>Myxococcales</taxon>
        <taxon>Cystobacterineae</taxon>
        <taxon>Myxococcaceae</taxon>
        <taxon>Corallococcus</taxon>
    </lineage>
</organism>
<dbReference type="RefSeq" id="WP_139921127.1">
    <property type="nucleotide sequence ID" value="NZ_CBCSLE010000010.1"/>
</dbReference>
<dbReference type="Gene3D" id="2.60.40.1120">
    <property type="entry name" value="Carboxypeptidase-like, regulatory domain"/>
    <property type="match status" value="1"/>
</dbReference>
<comment type="caution">
    <text evidence="4">The sequence shown here is derived from an EMBL/GenBank/DDBJ whole genome shotgun (WGS) entry which is preliminary data.</text>
</comment>
<feature type="region of interest" description="Disordered" evidence="1">
    <location>
        <begin position="390"/>
        <end position="418"/>
    </location>
</feature>
<reference evidence="4 5" key="1">
    <citation type="submission" date="2020-01" db="EMBL/GenBank/DDBJ databases">
        <title>The draft genome sequence of Corallococcus exiguus DSM 14696.</title>
        <authorList>
            <person name="Zhang X."/>
            <person name="Zhu H."/>
        </authorList>
    </citation>
    <scope>NUCLEOTIDE SEQUENCE [LARGE SCALE GENOMIC DNA]</scope>
    <source>
        <strain evidence="4 5">DSM 14696</strain>
    </source>
</reference>
<evidence type="ECO:0000256" key="2">
    <source>
        <dbReference type="SAM" id="SignalP"/>
    </source>
</evidence>
<protein>
    <submittedName>
        <fullName evidence="4">DUF4139 domain-containing protein</fullName>
    </submittedName>
</protein>
<dbReference type="Pfam" id="PF13620">
    <property type="entry name" value="CarboxypepD_reg"/>
    <property type="match status" value="1"/>
</dbReference>
<dbReference type="InterPro" id="IPR025554">
    <property type="entry name" value="DUF4140"/>
</dbReference>
<evidence type="ECO:0000313" key="4">
    <source>
        <dbReference type="EMBL" id="NBC38965.1"/>
    </source>
</evidence>
<gene>
    <name evidence="4" type="ORF">GTZ93_03930</name>
</gene>